<dbReference type="GO" id="GO:0016301">
    <property type="term" value="F:kinase activity"/>
    <property type="evidence" value="ECO:0007669"/>
    <property type="project" value="UniProtKB-KW"/>
</dbReference>
<evidence type="ECO:0000313" key="8">
    <source>
        <dbReference type="EMBL" id="MBW3129166.1"/>
    </source>
</evidence>
<protein>
    <recommendedName>
        <fullName evidence="2">histidine kinase</fullName>
        <ecNumber evidence="2">2.7.13.3</ecNumber>
    </recommendedName>
</protein>
<sequence>MKSRLRVIFWLISLCMLCINGFQAYWLYTTYRLNTAQFARTAHEALLAVVQRQQLAAVQTLLQPAATSSRYGHVALPIRQLDAADRSQLQQLWQAGSQRPAGALAARRQDDSVAQAFLQLLLRHTGTPTLNLTQLAADYQTELRQRQAETAFLFDTLATATNQRTRLTTALAGYPVQTPAVALPNLPGVAVRASFRPPVPYLLRQMGGLLAGSMGLLVLTTVCFGLMLSTILRQKKLSEIREDFINNMTHELKTPIATVSAAVEALQHFGALQNPQRAEAYLAISQQELARLSGLVEHVLHMAVAEREPLRLTPETVQPAELVAELVEQHQLTSAKPVRFDVDVDATAVHCDRLHLRNVISNLIDNAIKYSREQVTIRIQGQPEPSGWRLTVADDGIGIPASYQPAVFDRFFRVPTGNLHPVKGFGLGLYYVRQVVERHGGRLHLQSEQGRGSTFSLWLPSF</sequence>
<keyword evidence="6" id="KW-1133">Transmembrane helix</keyword>
<keyword evidence="6" id="KW-0472">Membrane</keyword>
<name>A0ABS6X000_9BACT</name>
<keyword evidence="4 8" id="KW-0418">Kinase</keyword>
<comment type="catalytic activity">
    <reaction evidence="1">
        <text>ATP + protein L-histidine = ADP + protein N-phospho-L-histidine.</text>
        <dbReference type="EC" id="2.7.13.3"/>
    </reaction>
</comment>
<dbReference type="RefSeq" id="WP_219158926.1">
    <property type="nucleotide sequence ID" value="NZ_JAHWGL010000042.1"/>
</dbReference>
<dbReference type="EC" id="2.7.13.3" evidence="2"/>
<evidence type="ECO:0000256" key="5">
    <source>
        <dbReference type="ARBA" id="ARBA00023012"/>
    </source>
</evidence>
<evidence type="ECO:0000256" key="4">
    <source>
        <dbReference type="ARBA" id="ARBA00022777"/>
    </source>
</evidence>
<dbReference type="InterPro" id="IPR050736">
    <property type="entry name" value="Sensor_HK_Regulatory"/>
</dbReference>
<dbReference type="InterPro" id="IPR003661">
    <property type="entry name" value="HisK_dim/P_dom"/>
</dbReference>
<dbReference type="PANTHER" id="PTHR43711">
    <property type="entry name" value="TWO-COMPONENT HISTIDINE KINASE"/>
    <property type="match status" value="1"/>
</dbReference>
<keyword evidence="9" id="KW-1185">Reference proteome</keyword>
<dbReference type="Pfam" id="PF02518">
    <property type="entry name" value="HATPase_c"/>
    <property type="match status" value="1"/>
</dbReference>
<gene>
    <name evidence="8" type="ORF">KYK14_11420</name>
</gene>
<feature type="transmembrane region" description="Helical" evidence="6">
    <location>
        <begin position="7"/>
        <end position="28"/>
    </location>
</feature>
<feature type="transmembrane region" description="Helical" evidence="6">
    <location>
        <begin position="206"/>
        <end position="232"/>
    </location>
</feature>
<evidence type="ECO:0000256" key="6">
    <source>
        <dbReference type="SAM" id="Phobius"/>
    </source>
</evidence>
<dbReference type="Proteomes" id="UP000826188">
    <property type="component" value="Unassembled WGS sequence"/>
</dbReference>
<dbReference type="CDD" id="cd00082">
    <property type="entry name" value="HisKA"/>
    <property type="match status" value="1"/>
</dbReference>
<dbReference type="InterPro" id="IPR003594">
    <property type="entry name" value="HATPase_dom"/>
</dbReference>
<dbReference type="Pfam" id="PF00512">
    <property type="entry name" value="HisKA"/>
    <property type="match status" value="1"/>
</dbReference>
<proteinExistence type="predicted"/>
<evidence type="ECO:0000256" key="2">
    <source>
        <dbReference type="ARBA" id="ARBA00012438"/>
    </source>
</evidence>
<dbReference type="SMART" id="SM00388">
    <property type="entry name" value="HisKA"/>
    <property type="match status" value="1"/>
</dbReference>
<evidence type="ECO:0000259" key="7">
    <source>
        <dbReference type="PROSITE" id="PS50109"/>
    </source>
</evidence>
<keyword evidence="3" id="KW-0808">Transferase</keyword>
<organism evidence="8 9">
    <name type="scientific">Hymenobacter profundi</name>
    <dbReference type="NCBI Taxonomy" id="1982110"/>
    <lineage>
        <taxon>Bacteria</taxon>
        <taxon>Pseudomonadati</taxon>
        <taxon>Bacteroidota</taxon>
        <taxon>Cytophagia</taxon>
        <taxon>Cytophagales</taxon>
        <taxon>Hymenobacteraceae</taxon>
        <taxon>Hymenobacter</taxon>
    </lineage>
</organism>
<keyword evidence="6" id="KW-0812">Transmembrane</keyword>
<dbReference type="SMART" id="SM00387">
    <property type="entry name" value="HATPase_c"/>
    <property type="match status" value="1"/>
</dbReference>
<accession>A0ABS6X000</accession>
<dbReference type="CDD" id="cd00075">
    <property type="entry name" value="HATPase"/>
    <property type="match status" value="1"/>
</dbReference>
<evidence type="ECO:0000313" key="9">
    <source>
        <dbReference type="Proteomes" id="UP000826188"/>
    </source>
</evidence>
<comment type="caution">
    <text evidence="8">The sequence shown here is derived from an EMBL/GenBank/DDBJ whole genome shotgun (WGS) entry which is preliminary data.</text>
</comment>
<dbReference type="PANTHER" id="PTHR43711:SF31">
    <property type="entry name" value="HISTIDINE KINASE"/>
    <property type="match status" value="1"/>
</dbReference>
<evidence type="ECO:0000256" key="1">
    <source>
        <dbReference type="ARBA" id="ARBA00000085"/>
    </source>
</evidence>
<dbReference type="EMBL" id="JAHWGL010000042">
    <property type="protein sequence ID" value="MBW3129166.1"/>
    <property type="molecule type" value="Genomic_DNA"/>
</dbReference>
<keyword evidence="5" id="KW-0902">Two-component regulatory system</keyword>
<evidence type="ECO:0000256" key="3">
    <source>
        <dbReference type="ARBA" id="ARBA00022679"/>
    </source>
</evidence>
<dbReference type="PROSITE" id="PS50109">
    <property type="entry name" value="HIS_KIN"/>
    <property type="match status" value="1"/>
</dbReference>
<reference evidence="8 9" key="1">
    <citation type="submission" date="2021-07" db="EMBL/GenBank/DDBJ databases">
        <title>Hymenobacter profundi sp. nov., isolated from deep-sea water.</title>
        <authorList>
            <person name="Kim M.K."/>
        </authorList>
    </citation>
    <scope>NUCLEOTIDE SEQUENCE [LARGE SCALE GENOMIC DNA]</scope>
    <source>
        <strain evidence="8 9">M2</strain>
    </source>
</reference>
<dbReference type="InterPro" id="IPR005467">
    <property type="entry name" value="His_kinase_dom"/>
</dbReference>
<feature type="domain" description="Histidine kinase" evidence="7">
    <location>
        <begin position="247"/>
        <end position="462"/>
    </location>
</feature>